<protein>
    <submittedName>
        <fullName evidence="2">Uncharacterized protein</fullName>
    </submittedName>
</protein>
<keyword evidence="1" id="KW-0812">Transmembrane</keyword>
<comment type="caution">
    <text evidence="2">The sequence shown here is derived from an EMBL/GenBank/DDBJ whole genome shotgun (WGS) entry which is preliminary data.</text>
</comment>
<evidence type="ECO:0000313" key="2">
    <source>
        <dbReference type="EMBL" id="KAE9964385.1"/>
    </source>
</evidence>
<accession>A0A8H3U6U1</accession>
<evidence type="ECO:0000313" key="3">
    <source>
        <dbReference type="EMBL" id="KAE9986430.1"/>
    </source>
</evidence>
<keyword evidence="1" id="KW-0472">Membrane</keyword>
<gene>
    <name evidence="2" type="ORF">BLS_008397</name>
    <name evidence="4" type="ORF">EG327_000088</name>
    <name evidence="3" type="ORF">EG328_005656</name>
</gene>
<keyword evidence="1" id="KW-1133">Transmembrane helix</keyword>
<feature type="transmembrane region" description="Helical" evidence="1">
    <location>
        <begin position="218"/>
        <end position="235"/>
    </location>
</feature>
<dbReference type="Proteomes" id="UP000447873">
    <property type="component" value="Unassembled WGS sequence"/>
</dbReference>
<sequence length="245" mass="28703">MAHYSVYLPTALIPWLGHTWLGRRCDGVEWNMFLWHCKNVYDWSQRRSQGKRRILLATNEGAHMTPAKLNKKCEVTNIEWLMEWPWEQVTGRVQFPDPVVLDDTITMSRDVSHLRDAYLGMQVLCPNIQQPEFRWEQIDYWDIAIQFREIPQLIVGGSRGKYNPGVSGLVQIFGISRTFLMCYVPLAVYLNVNFIRIVRTTAALERAGVEGADTKMMWLRLIIFFFSIWHCQTVWDIHKGLLMPI</sequence>
<feature type="transmembrane region" description="Helical" evidence="1">
    <location>
        <begin position="178"/>
        <end position="198"/>
    </location>
</feature>
<evidence type="ECO:0000313" key="7">
    <source>
        <dbReference type="Proteomes" id="UP000490939"/>
    </source>
</evidence>
<dbReference type="EMBL" id="WNWR01000001">
    <property type="protein sequence ID" value="KAE9994874.1"/>
    <property type="molecule type" value="Genomic_DNA"/>
</dbReference>
<evidence type="ECO:0000313" key="4">
    <source>
        <dbReference type="EMBL" id="KAE9994874.1"/>
    </source>
</evidence>
<name>A0A8H3U6U1_VENIN</name>
<dbReference type="EMBL" id="WNWQ01000708">
    <property type="protein sequence ID" value="KAE9964385.1"/>
    <property type="molecule type" value="Genomic_DNA"/>
</dbReference>
<evidence type="ECO:0000313" key="5">
    <source>
        <dbReference type="Proteomes" id="UP000433883"/>
    </source>
</evidence>
<dbReference type="EMBL" id="WNWS01000030">
    <property type="protein sequence ID" value="KAE9986430.1"/>
    <property type="molecule type" value="Genomic_DNA"/>
</dbReference>
<evidence type="ECO:0000313" key="6">
    <source>
        <dbReference type="Proteomes" id="UP000447873"/>
    </source>
</evidence>
<proteinExistence type="predicted"/>
<organism evidence="2 5">
    <name type="scientific">Venturia inaequalis</name>
    <name type="common">Apple scab fungus</name>
    <dbReference type="NCBI Taxonomy" id="5025"/>
    <lineage>
        <taxon>Eukaryota</taxon>
        <taxon>Fungi</taxon>
        <taxon>Dikarya</taxon>
        <taxon>Ascomycota</taxon>
        <taxon>Pezizomycotina</taxon>
        <taxon>Dothideomycetes</taxon>
        <taxon>Pleosporomycetidae</taxon>
        <taxon>Venturiales</taxon>
        <taxon>Venturiaceae</taxon>
        <taxon>Venturia</taxon>
    </lineage>
</organism>
<dbReference type="Proteomes" id="UP000490939">
    <property type="component" value="Unassembled WGS sequence"/>
</dbReference>
<keyword evidence="7" id="KW-1185">Reference proteome</keyword>
<dbReference type="Proteomes" id="UP000433883">
    <property type="component" value="Unassembled WGS sequence"/>
</dbReference>
<reference evidence="2 5" key="1">
    <citation type="submission" date="2019-11" db="EMBL/GenBank/DDBJ databases">
        <title>Venturia inaequalis Genome Resource.</title>
        <authorList>
            <person name="Lichtner F.J."/>
        </authorList>
    </citation>
    <scope>NUCLEOTIDE SEQUENCE [LARGE SCALE GENOMIC DNA]</scope>
    <source>
        <strain evidence="3 6">120213</strain>
        <strain evidence="2">Bline_iso_100314</strain>
        <strain evidence="4 7">DMI_063113</strain>
    </source>
</reference>
<dbReference type="AlphaFoldDB" id="A0A8H3U6U1"/>
<evidence type="ECO:0000256" key="1">
    <source>
        <dbReference type="SAM" id="Phobius"/>
    </source>
</evidence>